<sequence>MGREIKNSYMGYNLMCPYTHVIRTAHDTTSGAASWNPRCSGMCPTHRDSNTLLFDSGIDKTKRGIKKANSEEREATSVPLLTMCHAPCALVADGKGGLLVFQAFKQANMPYQTFRRADSGQKSKPMTGHRPGLGLRKIWQARFKPCKA</sequence>
<dbReference type="HOGENOM" id="CLU_1761477_0_0_1"/>
<keyword evidence="3" id="KW-1185">Reference proteome</keyword>
<reference evidence="1 3" key="2">
    <citation type="journal article" date="2014" name="BMC Genomics">
        <title>An improved genome release (version Mt4.0) for the model legume Medicago truncatula.</title>
        <authorList>
            <person name="Tang H."/>
            <person name="Krishnakumar V."/>
            <person name="Bidwell S."/>
            <person name="Rosen B."/>
            <person name="Chan A."/>
            <person name="Zhou S."/>
            <person name="Gentzbittel L."/>
            <person name="Childs K.L."/>
            <person name="Yandell M."/>
            <person name="Gundlach H."/>
            <person name="Mayer K.F."/>
            <person name="Schwartz D.C."/>
            <person name="Town C.D."/>
        </authorList>
    </citation>
    <scope>GENOME REANNOTATION</scope>
    <source>
        <strain evidence="2 3">cv. Jemalong A17</strain>
    </source>
</reference>
<dbReference type="EMBL" id="CM001219">
    <property type="protein sequence ID" value="AES70591.1"/>
    <property type="molecule type" value="Genomic_DNA"/>
</dbReference>
<gene>
    <name evidence="1" type="ordered locus">MTR_3g058130</name>
</gene>
<dbReference type="EnsemblPlants" id="AES70591">
    <property type="protein sequence ID" value="AES70591"/>
    <property type="gene ID" value="MTR_3g058130"/>
</dbReference>
<dbReference type="PaxDb" id="3880-AES70591"/>
<name>G7IV03_MEDTR</name>
<reference evidence="1 3" key="1">
    <citation type="journal article" date="2011" name="Nature">
        <title>The Medicago genome provides insight into the evolution of rhizobial symbioses.</title>
        <authorList>
            <person name="Young N.D."/>
            <person name="Debelle F."/>
            <person name="Oldroyd G.E."/>
            <person name="Geurts R."/>
            <person name="Cannon S.B."/>
            <person name="Udvardi M.K."/>
            <person name="Benedito V.A."/>
            <person name="Mayer K.F."/>
            <person name="Gouzy J."/>
            <person name="Schoof H."/>
            <person name="Van de Peer Y."/>
            <person name="Proost S."/>
            <person name="Cook D.R."/>
            <person name="Meyers B.C."/>
            <person name="Spannagl M."/>
            <person name="Cheung F."/>
            <person name="De Mita S."/>
            <person name="Krishnakumar V."/>
            <person name="Gundlach H."/>
            <person name="Zhou S."/>
            <person name="Mudge J."/>
            <person name="Bharti A.K."/>
            <person name="Murray J.D."/>
            <person name="Naoumkina M.A."/>
            <person name="Rosen B."/>
            <person name="Silverstein K.A."/>
            <person name="Tang H."/>
            <person name="Rombauts S."/>
            <person name="Zhao P.X."/>
            <person name="Zhou P."/>
            <person name="Barbe V."/>
            <person name="Bardou P."/>
            <person name="Bechner M."/>
            <person name="Bellec A."/>
            <person name="Berger A."/>
            <person name="Berges H."/>
            <person name="Bidwell S."/>
            <person name="Bisseling T."/>
            <person name="Choisne N."/>
            <person name="Couloux A."/>
            <person name="Denny R."/>
            <person name="Deshpande S."/>
            <person name="Dai X."/>
            <person name="Doyle J.J."/>
            <person name="Dudez A.M."/>
            <person name="Farmer A.D."/>
            <person name="Fouteau S."/>
            <person name="Franken C."/>
            <person name="Gibelin C."/>
            <person name="Gish J."/>
            <person name="Goldstein S."/>
            <person name="Gonzalez A.J."/>
            <person name="Green P.J."/>
            <person name="Hallab A."/>
            <person name="Hartog M."/>
            <person name="Hua A."/>
            <person name="Humphray S.J."/>
            <person name="Jeong D.H."/>
            <person name="Jing Y."/>
            <person name="Jocker A."/>
            <person name="Kenton S.M."/>
            <person name="Kim D.J."/>
            <person name="Klee K."/>
            <person name="Lai H."/>
            <person name="Lang C."/>
            <person name="Lin S."/>
            <person name="Macmil S.L."/>
            <person name="Magdelenat G."/>
            <person name="Matthews L."/>
            <person name="McCorrison J."/>
            <person name="Monaghan E.L."/>
            <person name="Mun J.H."/>
            <person name="Najar F.Z."/>
            <person name="Nicholson C."/>
            <person name="Noirot C."/>
            <person name="O'Bleness M."/>
            <person name="Paule C.R."/>
            <person name="Poulain J."/>
            <person name="Prion F."/>
            <person name="Qin B."/>
            <person name="Qu C."/>
            <person name="Retzel E.F."/>
            <person name="Riddle C."/>
            <person name="Sallet E."/>
            <person name="Samain S."/>
            <person name="Samson N."/>
            <person name="Sanders I."/>
            <person name="Saurat O."/>
            <person name="Scarpelli C."/>
            <person name="Schiex T."/>
            <person name="Segurens B."/>
            <person name="Severin A.J."/>
            <person name="Sherrier D.J."/>
            <person name="Shi R."/>
            <person name="Sims S."/>
            <person name="Singer S.R."/>
            <person name="Sinharoy S."/>
            <person name="Sterck L."/>
            <person name="Viollet A."/>
            <person name="Wang B.B."/>
            <person name="Wang K."/>
            <person name="Wang M."/>
            <person name="Wang X."/>
            <person name="Warfsmann J."/>
            <person name="Weissenbach J."/>
            <person name="White D.D."/>
            <person name="White J.D."/>
            <person name="Wiley G.B."/>
            <person name="Wincker P."/>
            <person name="Xing Y."/>
            <person name="Yang L."/>
            <person name="Yao Z."/>
            <person name="Ying F."/>
            <person name="Zhai J."/>
            <person name="Zhou L."/>
            <person name="Zuber A."/>
            <person name="Denarie J."/>
            <person name="Dixon R.A."/>
            <person name="May G.D."/>
            <person name="Schwartz D.C."/>
            <person name="Rogers J."/>
            <person name="Quetier F."/>
            <person name="Town C.D."/>
            <person name="Roe B.A."/>
        </authorList>
    </citation>
    <scope>NUCLEOTIDE SEQUENCE [LARGE SCALE GENOMIC DNA]</scope>
    <source>
        <strain evidence="1">A17</strain>
        <strain evidence="2 3">cv. Jemalong A17</strain>
    </source>
</reference>
<dbReference type="AlphaFoldDB" id="G7IV03"/>
<evidence type="ECO:0000313" key="2">
    <source>
        <dbReference type="EnsemblPlants" id="AES70591"/>
    </source>
</evidence>
<dbReference type="Proteomes" id="UP000002051">
    <property type="component" value="Chromosome 3"/>
</dbReference>
<organism evidence="1 3">
    <name type="scientific">Medicago truncatula</name>
    <name type="common">Barrel medic</name>
    <name type="synonym">Medicago tribuloides</name>
    <dbReference type="NCBI Taxonomy" id="3880"/>
    <lineage>
        <taxon>Eukaryota</taxon>
        <taxon>Viridiplantae</taxon>
        <taxon>Streptophyta</taxon>
        <taxon>Embryophyta</taxon>
        <taxon>Tracheophyta</taxon>
        <taxon>Spermatophyta</taxon>
        <taxon>Magnoliopsida</taxon>
        <taxon>eudicotyledons</taxon>
        <taxon>Gunneridae</taxon>
        <taxon>Pentapetalae</taxon>
        <taxon>rosids</taxon>
        <taxon>fabids</taxon>
        <taxon>Fabales</taxon>
        <taxon>Fabaceae</taxon>
        <taxon>Papilionoideae</taxon>
        <taxon>50 kb inversion clade</taxon>
        <taxon>NPAAA clade</taxon>
        <taxon>Hologalegina</taxon>
        <taxon>IRL clade</taxon>
        <taxon>Trifolieae</taxon>
        <taxon>Medicago</taxon>
    </lineage>
</organism>
<evidence type="ECO:0000313" key="3">
    <source>
        <dbReference type="Proteomes" id="UP000002051"/>
    </source>
</evidence>
<accession>G7IV03</accession>
<protein>
    <submittedName>
        <fullName evidence="1 2">Uncharacterized protein</fullName>
    </submittedName>
</protein>
<proteinExistence type="predicted"/>
<evidence type="ECO:0000313" key="1">
    <source>
        <dbReference type="EMBL" id="AES70591.1"/>
    </source>
</evidence>
<reference evidence="2" key="3">
    <citation type="submission" date="2015-04" db="UniProtKB">
        <authorList>
            <consortium name="EnsemblPlants"/>
        </authorList>
    </citation>
    <scope>IDENTIFICATION</scope>
    <source>
        <strain evidence="2">cv. Jemalong A17</strain>
    </source>
</reference>